<keyword evidence="1" id="KW-0812">Transmembrane</keyword>
<dbReference type="InterPro" id="IPR050789">
    <property type="entry name" value="Diverse_Enzym_Activities"/>
</dbReference>
<reference evidence="3 4" key="1">
    <citation type="submission" date="2023-07" db="EMBL/GenBank/DDBJ databases">
        <title>Genomic Encyclopedia of Type Strains, Phase IV (KMG-IV): sequencing the most valuable type-strain genomes for metagenomic binning, comparative biology and taxonomic classification.</title>
        <authorList>
            <person name="Goeker M."/>
        </authorList>
    </citation>
    <scope>NUCLEOTIDE SEQUENCE [LARGE SCALE GENOMIC DNA]</scope>
    <source>
        <strain evidence="3 4">DSM 16784</strain>
    </source>
</reference>
<proteinExistence type="predicted"/>
<evidence type="ECO:0000313" key="3">
    <source>
        <dbReference type="EMBL" id="MDQ0361102.1"/>
    </source>
</evidence>
<dbReference type="EMBL" id="JAUSUR010000003">
    <property type="protein sequence ID" value="MDQ0361102.1"/>
    <property type="molecule type" value="Genomic_DNA"/>
</dbReference>
<dbReference type="PANTHER" id="PTHR43283">
    <property type="entry name" value="BETA-LACTAMASE-RELATED"/>
    <property type="match status" value="1"/>
</dbReference>
<keyword evidence="1" id="KW-0472">Membrane</keyword>
<accession>A0ABU0E2I2</accession>
<dbReference type="RefSeq" id="WP_307407548.1">
    <property type="nucleotide sequence ID" value="NZ_JAUSUR010000003.1"/>
</dbReference>
<organism evidence="3 4">
    <name type="scientific">Breznakia pachnodae</name>
    <dbReference type="NCBI Taxonomy" id="265178"/>
    <lineage>
        <taxon>Bacteria</taxon>
        <taxon>Bacillati</taxon>
        <taxon>Bacillota</taxon>
        <taxon>Erysipelotrichia</taxon>
        <taxon>Erysipelotrichales</taxon>
        <taxon>Erysipelotrichaceae</taxon>
        <taxon>Breznakia</taxon>
    </lineage>
</organism>
<dbReference type="Proteomes" id="UP001230220">
    <property type="component" value="Unassembled WGS sequence"/>
</dbReference>
<dbReference type="InterPro" id="IPR012338">
    <property type="entry name" value="Beta-lactam/transpept-like"/>
</dbReference>
<name>A0ABU0E2I2_9FIRM</name>
<dbReference type="Gene3D" id="3.40.710.10">
    <property type="entry name" value="DD-peptidase/beta-lactamase superfamily"/>
    <property type="match status" value="1"/>
</dbReference>
<sequence length="397" mass="45746">MKKKYIIISVFAVLCVLITFLGISVLQYSITYIYRVIANQESTVEDYTFFPKVEIKKSDTTYKYKRNIDNEIGNMDIEYQDSDGENKKALKEVLEMSDTTSFLIIKDDEIIYDYYGENHDESSIVTSFSMVKSVDSLLIGCAIEDGYITSVEDPISNYINEFEGKEIGEITIEELLEMRSTIAYSEGSFLWYGDDTLTYYFDDLRTLALGNTTLNKDISGFHYNNYHPLLLGIILERSTGVSVSQYLETKIWQPIGSEYDASWSIDSKETSFEKMESGLNFRAVDFAKVGSLILHDGNWNEQQIISSDWIKQSCYPQQAYNEQEYLNTFLEGTDISYNYMWYSIQNSYGEMDVFAWGKYGQFLYISPSQNIVIVRTGVTDNPIVNWPNVLMEISELN</sequence>
<dbReference type="InterPro" id="IPR001466">
    <property type="entry name" value="Beta-lactam-related"/>
</dbReference>
<feature type="transmembrane region" description="Helical" evidence="1">
    <location>
        <begin position="7"/>
        <end position="30"/>
    </location>
</feature>
<feature type="domain" description="Beta-lactamase-related" evidence="2">
    <location>
        <begin position="101"/>
        <end position="374"/>
    </location>
</feature>
<evidence type="ECO:0000313" key="4">
    <source>
        <dbReference type="Proteomes" id="UP001230220"/>
    </source>
</evidence>
<dbReference type="SUPFAM" id="SSF56601">
    <property type="entry name" value="beta-lactamase/transpeptidase-like"/>
    <property type="match status" value="1"/>
</dbReference>
<evidence type="ECO:0000256" key="1">
    <source>
        <dbReference type="SAM" id="Phobius"/>
    </source>
</evidence>
<evidence type="ECO:0000259" key="2">
    <source>
        <dbReference type="Pfam" id="PF00144"/>
    </source>
</evidence>
<dbReference type="PANTHER" id="PTHR43283:SF14">
    <property type="entry name" value="BLL8153 PROTEIN"/>
    <property type="match status" value="1"/>
</dbReference>
<keyword evidence="4" id="KW-1185">Reference proteome</keyword>
<comment type="caution">
    <text evidence="3">The sequence shown here is derived from an EMBL/GenBank/DDBJ whole genome shotgun (WGS) entry which is preliminary data.</text>
</comment>
<protein>
    <submittedName>
        <fullName evidence="3">CubicO group peptidase (Beta-lactamase class C family)</fullName>
    </submittedName>
</protein>
<dbReference type="Pfam" id="PF00144">
    <property type="entry name" value="Beta-lactamase"/>
    <property type="match status" value="1"/>
</dbReference>
<keyword evidence="1" id="KW-1133">Transmembrane helix</keyword>
<gene>
    <name evidence="3" type="ORF">J2S15_001849</name>
</gene>